<evidence type="ECO:0000313" key="10">
    <source>
        <dbReference type="EMBL" id="KAK5171925.1"/>
    </source>
</evidence>
<keyword evidence="1" id="KW-0479">Metal-binding</keyword>
<dbReference type="PROSITE" id="PS00018">
    <property type="entry name" value="EF_HAND_1"/>
    <property type="match status" value="2"/>
</dbReference>
<dbReference type="CDD" id="cd02340">
    <property type="entry name" value="ZZ_NBR1_like"/>
    <property type="match status" value="1"/>
</dbReference>
<feature type="domain" description="ZZ-type" evidence="8">
    <location>
        <begin position="249"/>
        <end position="301"/>
    </location>
</feature>
<evidence type="ECO:0000313" key="11">
    <source>
        <dbReference type="Proteomes" id="UP001337655"/>
    </source>
</evidence>
<dbReference type="PROSITE" id="PS01357">
    <property type="entry name" value="ZF_ZZ_1"/>
    <property type="match status" value="1"/>
</dbReference>
<dbReference type="Gene3D" id="3.30.60.90">
    <property type="match status" value="1"/>
</dbReference>
<dbReference type="InterPro" id="IPR043145">
    <property type="entry name" value="Znf_ZZ_sf"/>
</dbReference>
<name>A0AAV9PEQ1_9PEZI</name>
<feature type="region of interest" description="Disordered" evidence="6">
    <location>
        <begin position="500"/>
        <end position="558"/>
    </location>
</feature>
<accession>A0AAV9PEQ1</accession>
<dbReference type="CDD" id="cd00051">
    <property type="entry name" value="EFh"/>
    <property type="match status" value="1"/>
</dbReference>
<protein>
    <submittedName>
        <fullName evidence="10">Uncharacterized protein</fullName>
    </submittedName>
</protein>
<evidence type="ECO:0000256" key="1">
    <source>
        <dbReference type="ARBA" id="ARBA00022723"/>
    </source>
</evidence>
<evidence type="ECO:0000256" key="7">
    <source>
        <dbReference type="SAM" id="Phobius"/>
    </source>
</evidence>
<dbReference type="InterPro" id="IPR002048">
    <property type="entry name" value="EF_hand_dom"/>
</dbReference>
<keyword evidence="4" id="KW-0106">Calcium</keyword>
<dbReference type="GO" id="GO:0008270">
    <property type="term" value="F:zinc ion binding"/>
    <property type="evidence" value="ECO:0007669"/>
    <property type="project" value="UniProtKB-KW"/>
</dbReference>
<feature type="compositionally biased region" description="Acidic residues" evidence="6">
    <location>
        <begin position="202"/>
        <end position="215"/>
    </location>
</feature>
<proteinExistence type="predicted"/>
<dbReference type="AlphaFoldDB" id="A0AAV9PEQ1"/>
<dbReference type="RefSeq" id="XP_064660769.1">
    <property type="nucleotide sequence ID" value="XM_064800818.1"/>
</dbReference>
<feature type="region of interest" description="Disordered" evidence="6">
    <location>
        <begin position="202"/>
        <end position="228"/>
    </location>
</feature>
<feature type="region of interest" description="Disordered" evidence="6">
    <location>
        <begin position="739"/>
        <end position="810"/>
    </location>
</feature>
<dbReference type="InterPro" id="IPR011992">
    <property type="entry name" value="EF-hand-dom_pair"/>
</dbReference>
<dbReference type="GeneID" id="89924908"/>
<keyword evidence="3" id="KW-0862">Zinc</keyword>
<feature type="domain" description="EF-hand" evidence="9">
    <location>
        <begin position="426"/>
        <end position="461"/>
    </location>
</feature>
<dbReference type="SUPFAM" id="SSF47473">
    <property type="entry name" value="EF-hand"/>
    <property type="match status" value="1"/>
</dbReference>
<evidence type="ECO:0000256" key="3">
    <source>
        <dbReference type="ARBA" id="ARBA00022833"/>
    </source>
</evidence>
<comment type="caution">
    <text evidence="10">The sequence shown here is derived from an EMBL/GenBank/DDBJ whole genome shotgun (WGS) entry which is preliminary data.</text>
</comment>
<reference evidence="10 11" key="1">
    <citation type="submission" date="2023-08" db="EMBL/GenBank/DDBJ databases">
        <title>Black Yeasts Isolated from many extreme environments.</title>
        <authorList>
            <person name="Coleine C."/>
            <person name="Stajich J.E."/>
            <person name="Selbmann L."/>
        </authorList>
    </citation>
    <scope>NUCLEOTIDE SEQUENCE [LARGE SCALE GENOMIC DNA]</scope>
    <source>
        <strain evidence="10 11">CCFEE 5935</strain>
    </source>
</reference>
<dbReference type="Proteomes" id="UP001337655">
    <property type="component" value="Unassembled WGS sequence"/>
</dbReference>
<gene>
    <name evidence="10" type="ORF">LTR77_003562</name>
</gene>
<dbReference type="InterPro" id="IPR000433">
    <property type="entry name" value="Znf_ZZ"/>
</dbReference>
<dbReference type="SUPFAM" id="SSF57850">
    <property type="entry name" value="RING/U-box"/>
    <property type="match status" value="1"/>
</dbReference>
<feature type="transmembrane region" description="Helical" evidence="7">
    <location>
        <begin position="12"/>
        <end position="30"/>
    </location>
</feature>
<feature type="region of interest" description="Disordered" evidence="6">
    <location>
        <begin position="44"/>
        <end position="69"/>
    </location>
</feature>
<feature type="compositionally biased region" description="Polar residues" evidence="6">
    <location>
        <begin position="765"/>
        <end position="775"/>
    </location>
</feature>
<dbReference type="Pfam" id="PF00569">
    <property type="entry name" value="ZZ"/>
    <property type="match status" value="1"/>
</dbReference>
<dbReference type="PROSITE" id="PS50222">
    <property type="entry name" value="EF_HAND_2"/>
    <property type="match status" value="2"/>
</dbReference>
<evidence type="ECO:0000256" key="2">
    <source>
        <dbReference type="ARBA" id="ARBA00022771"/>
    </source>
</evidence>
<dbReference type="SMART" id="SM00291">
    <property type="entry name" value="ZnF_ZZ"/>
    <property type="match status" value="1"/>
</dbReference>
<evidence type="ECO:0000256" key="5">
    <source>
        <dbReference type="PROSITE-ProRule" id="PRU00228"/>
    </source>
</evidence>
<dbReference type="Gene3D" id="1.10.238.10">
    <property type="entry name" value="EF-hand"/>
    <property type="match status" value="1"/>
</dbReference>
<organism evidence="10 11">
    <name type="scientific">Saxophila tyrrhenica</name>
    <dbReference type="NCBI Taxonomy" id="1690608"/>
    <lineage>
        <taxon>Eukaryota</taxon>
        <taxon>Fungi</taxon>
        <taxon>Dikarya</taxon>
        <taxon>Ascomycota</taxon>
        <taxon>Pezizomycotina</taxon>
        <taxon>Dothideomycetes</taxon>
        <taxon>Dothideomycetidae</taxon>
        <taxon>Mycosphaerellales</taxon>
        <taxon>Extremaceae</taxon>
        <taxon>Saxophila</taxon>
    </lineage>
</organism>
<dbReference type="PANTHER" id="PTHR15090:SF8">
    <property type="entry name" value="ZZ-TYPE ZINC FINGER-CONTAINING PROTEIN"/>
    <property type="match status" value="1"/>
</dbReference>
<evidence type="ECO:0000256" key="4">
    <source>
        <dbReference type="ARBA" id="ARBA00022837"/>
    </source>
</evidence>
<keyword evidence="7" id="KW-0472">Membrane</keyword>
<dbReference type="PANTHER" id="PTHR15090">
    <property type="entry name" value="SEQUESTOSOME 1-RELATED"/>
    <property type="match status" value="1"/>
</dbReference>
<dbReference type="EMBL" id="JAVRRT010000005">
    <property type="protein sequence ID" value="KAK5171925.1"/>
    <property type="molecule type" value="Genomic_DNA"/>
</dbReference>
<dbReference type="GO" id="GO:0005509">
    <property type="term" value="F:calcium ion binding"/>
    <property type="evidence" value="ECO:0007669"/>
    <property type="project" value="InterPro"/>
</dbReference>
<keyword evidence="7" id="KW-0812">Transmembrane</keyword>
<dbReference type="InterPro" id="IPR052260">
    <property type="entry name" value="Autophagy_Rcpt_SigReg"/>
</dbReference>
<evidence type="ECO:0000256" key="6">
    <source>
        <dbReference type="SAM" id="MobiDB-lite"/>
    </source>
</evidence>
<dbReference type="SMART" id="SM00054">
    <property type="entry name" value="EFh"/>
    <property type="match status" value="2"/>
</dbReference>
<keyword evidence="7" id="KW-1133">Transmembrane helix</keyword>
<evidence type="ECO:0000259" key="9">
    <source>
        <dbReference type="PROSITE" id="PS50222"/>
    </source>
</evidence>
<keyword evidence="11" id="KW-1185">Reference proteome</keyword>
<keyword evidence="2 5" id="KW-0863">Zinc-finger</keyword>
<dbReference type="PROSITE" id="PS50135">
    <property type="entry name" value="ZF_ZZ_2"/>
    <property type="match status" value="1"/>
</dbReference>
<feature type="domain" description="EF-hand" evidence="9">
    <location>
        <begin position="390"/>
        <end position="425"/>
    </location>
</feature>
<feature type="region of interest" description="Disordered" evidence="6">
    <location>
        <begin position="594"/>
        <end position="614"/>
    </location>
</feature>
<evidence type="ECO:0000259" key="8">
    <source>
        <dbReference type="PROSITE" id="PS50135"/>
    </source>
</evidence>
<dbReference type="InterPro" id="IPR018247">
    <property type="entry name" value="EF_Hand_1_Ca_BS"/>
</dbReference>
<sequence>MSQSSHLSRYRPAVLAITSIAAATCVYALYSACSEPPARDIGLRRSNAVHRQSRERRDPDLSILGSAGPDADHPLGSVLVTVGLEHRMLDIASEGMPSDANFRERFGVDITATFRRQLSITIARCFYEACWLAKDEEARDRLRRLAPEIDRLFTTFAGVDIGTIRDQAPGIAHAVLGADEGHCRSAIDHFLVAPPFTEIISDDSDDDQVAAETEDGNSFTASDPEPSQGLKGLLYHIAEAEAKRKAYEHRGVHCDGCHETPIRGVRWRCLNCADYDLCSTCEQTVPHFPNHVFAKVKIPLPTMSRGSRPQANWYPGYADSSHYAYLKSSVKKRLEEEYEFDSTKLDALYDQFTTLCNVGFPGDPAHIDRAIDCNAFRRALTSERWQPRFRQNILYDRMFAFYDTDKNDLIGFEEFVSGVAYIRGPKRFPSLDRALQGFDTDGDGYVDRYDFIRMFHAKHDIQKLLLTDMMEAQEEERTMNAVEDLRSSQPISAMFRDEDIPQGEVRTATGKTRDRHGDMQPLPGAKTILEDDEGWPDDEQRRRATNTARRPPHERMQGHLSRFEEILSQTDGQQDAVGSNGLVVAHDESNAAMENFPPTNGSATGSCPPPTAAEDEPLDKDVLWQIVEDGFHEMLDPLFLAPETVDGQVVATREERQKWAKQVEEAAADLERMDQELESGAEIDPLVATAKGALDRFGGADKTVKEEMVPTDADSLSKLEEEISQKPLEELLQTSGYELLDGAGPEGEDQGASAASTGHEPADSTMPQNRPNGSADTKVVGDSPRQTSNTAQPDDPDAGAAHTVEKPPSAARLRLLTRHARLDQEIEARGGVGRQRLGEIEHAIEDTDLGGLVTSWLELASF</sequence>